<accession>A0A202E4R2</accession>
<reference evidence="5 6" key="1">
    <citation type="submission" date="2017-02" db="EMBL/GenBank/DDBJ databases">
        <title>Natronthermophilus aegyptiacus gen. nov.,sp. nov., an aerobic, extremely halophilic alkalithermophilic archaeon isolated from the athalassohaline Wadi An Natrun, Egypt.</title>
        <authorList>
            <person name="Zhao B."/>
        </authorList>
    </citation>
    <scope>NUCLEOTIDE SEQUENCE [LARGE SCALE GENOMIC DNA]</scope>
    <source>
        <strain evidence="5 6">CGMCC 1.3597</strain>
    </source>
</reference>
<evidence type="ECO:0000256" key="2">
    <source>
        <dbReference type="ARBA" id="ARBA00023163"/>
    </source>
</evidence>
<dbReference type="AlphaFoldDB" id="A0A202E4R2"/>
<gene>
    <name evidence="5" type="ORF">B2G88_17655</name>
</gene>
<proteinExistence type="predicted"/>
<feature type="domain" description="Bacterioopsin transcriptional activator GAF and HTH associated" evidence="4">
    <location>
        <begin position="14"/>
        <end position="162"/>
    </location>
</feature>
<keyword evidence="1" id="KW-0805">Transcription regulation</keyword>
<sequence>MASVNKTQEQSGDDTVVEVEFTVSDPQYPLVALSAETSCVVELIQLLPRSNGSYTVFQRVTGCPVEQVLSILESYDKLEACVVSETDTDAVLEVRIDEDGNFFTISLTDAGAIPTELSSRDGTARIVAEIPAIYSASTVIEEFQAAYPAVEIVARRQKDYSVSLFRQQELYESLLSALTPRQHEALFLAYMSGFYDWPRKATGEELAAEMDVSPPTFHEHRRSAEQTLLSVVFET</sequence>
<dbReference type="EMBL" id="MWPH01000004">
    <property type="protein sequence ID" value="OVE83227.1"/>
    <property type="molecule type" value="Genomic_DNA"/>
</dbReference>
<keyword evidence="2" id="KW-0804">Transcription</keyword>
<name>A0A202E4R2_9EURY</name>
<dbReference type="InterPro" id="IPR031803">
    <property type="entry name" value="BAT_GAF/HTH-assoc"/>
</dbReference>
<dbReference type="SUPFAM" id="SSF88659">
    <property type="entry name" value="Sigma3 and sigma4 domains of RNA polymerase sigma factors"/>
    <property type="match status" value="1"/>
</dbReference>
<keyword evidence="6" id="KW-1185">Reference proteome</keyword>
<protein>
    <submittedName>
        <fullName evidence="5">Bacterio-opsin activator</fullName>
    </submittedName>
</protein>
<evidence type="ECO:0000313" key="5">
    <source>
        <dbReference type="EMBL" id="OVE83227.1"/>
    </source>
</evidence>
<dbReference type="PANTHER" id="PTHR34236:SF1">
    <property type="entry name" value="DIMETHYL SULFOXIDE REDUCTASE TRANSCRIPTIONAL ACTIVATOR"/>
    <property type="match status" value="1"/>
</dbReference>
<comment type="caution">
    <text evidence="5">The sequence shown here is derived from an EMBL/GenBank/DDBJ whole genome shotgun (WGS) entry which is preliminary data.</text>
</comment>
<dbReference type="PANTHER" id="PTHR34236">
    <property type="entry name" value="DIMETHYL SULFOXIDE REDUCTASE TRANSCRIPTIONAL ACTIVATOR"/>
    <property type="match status" value="1"/>
</dbReference>
<dbReference type="InterPro" id="IPR013324">
    <property type="entry name" value="RNA_pol_sigma_r3/r4-like"/>
</dbReference>
<dbReference type="Pfam" id="PF04967">
    <property type="entry name" value="HTH_10"/>
    <property type="match status" value="1"/>
</dbReference>
<dbReference type="InterPro" id="IPR007050">
    <property type="entry name" value="HTH_bacterioopsin"/>
</dbReference>
<dbReference type="Proteomes" id="UP000196084">
    <property type="component" value="Unassembled WGS sequence"/>
</dbReference>
<organism evidence="5 6">
    <name type="scientific">Natronolimnobius baerhuensis</name>
    <dbReference type="NCBI Taxonomy" id="253108"/>
    <lineage>
        <taxon>Archaea</taxon>
        <taxon>Methanobacteriati</taxon>
        <taxon>Methanobacteriota</taxon>
        <taxon>Stenosarchaea group</taxon>
        <taxon>Halobacteria</taxon>
        <taxon>Halobacteriales</taxon>
        <taxon>Natrialbaceae</taxon>
        <taxon>Natronolimnobius</taxon>
    </lineage>
</organism>
<dbReference type="OrthoDB" id="27447at2157"/>
<dbReference type="RefSeq" id="WP_087715537.1">
    <property type="nucleotide sequence ID" value="NZ_MWPH01000004.1"/>
</dbReference>
<evidence type="ECO:0000259" key="4">
    <source>
        <dbReference type="Pfam" id="PF15915"/>
    </source>
</evidence>
<feature type="domain" description="HTH bat-type" evidence="3">
    <location>
        <begin position="178"/>
        <end position="229"/>
    </location>
</feature>
<evidence type="ECO:0000313" key="6">
    <source>
        <dbReference type="Proteomes" id="UP000196084"/>
    </source>
</evidence>
<dbReference type="Pfam" id="PF15915">
    <property type="entry name" value="BAT"/>
    <property type="match status" value="1"/>
</dbReference>
<evidence type="ECO:0000259" key="3">
    <source>
        <dbReference type="Pfam" id="PF04967"/>
    </source>
</evidence>
<evidence type="ECO:0000256" key="1">
    <source>
        <dbReference type="ARBA" id="ARBA00023015"/>
    </source>
</evidence>